<dbReference type="KEGG" id="cser:CCO03_05310"/>
<evidence type="ECO:0000259" key="1">
    <source>
        <dbReference type="Pfam" id="PF13519"/>
    </source>
</evidence>
<sequence length="179" mass="19595">MQRPLDAALYQPWQLHWRDDRPPPRVLDLLLLDCSASMVQSGALALAKGLGIALMDEAYRARRDVGLIRFGGQHAGVEVWPQQSGWFNGDWVEPLTGGGGTPLQAAVDLAQAVVQQARPAVCCLWLLSDGRVHERPAAPQGCDVIHVLDVDQAPPHRRLPGARLLAEHWQARYLALPAA</sequence>
<feature type="domain" description="VWFA" evidence="1">
    <location>
        <begin position="29"/>
        <end position="130"/>
    </location>
</feature>
<organism evidence="2 3">
    <name type="scientific">Comamonas serinivorans</name>
    <dbReference type="NCBI Taxonomy" id="1082851"/>
    <lineage>
        <taxon>Bacteria</taxon>
        <taxon>Pseudomonadati</taxon>
        <taxon>Pseudomonadota</taxon>
        <taxon>Betaproteobacteria</taxon>
        <taxon>Burkholderiales</taxon>
        <taxon>Comamonadaceae</taxon>
        <taxon>Comamonas</taxon>
    </lineage>
</organism>
<evidence type="ECO:0000313" key="2">
    <source>
        <dbReference type="EMBL" id="ARU04172.1"/>
    </source>
</evidence>
<dbReference type="Gene3D" id="3.40.50.410">
    <property type="entry name" value="von Willebrand factor, type A domain"/>
    <property type="match status" value="1"/>
</dbReference>
<name>A0A1Y0ELJ2_9BURK</name>
<dbReference type="SUPFAM" id="SSF53300">
    <property type="entry name" value="vWA-like"/>
    <property type="match status" value="1"/>
</dbReference>
<reference evidence="2 3" key="1">
    <citation type="submission" date="2017-05" db="EMBL/GenBank/DDBJ databases">
        <authorList>
            <person name="Song R."/>
            <person name="Chenine A.L."/>
            <person name="Ruprecht R.M."/>
        </authorList>
    </citation>
    <scope>NUCLEOTIDE SEQUENCE [LARGE SCALE GENOMIC DNA]</scope>
    <source>
        <strain evidence="2 3">DSM 26136</strain>
    </source>
</reference>
<dbReference type="Pfam" id="PF13519">
    <property type="entry name" value="VWA_2"/>
    <property type="match status" value="1"/>
</dbReference>
<dbReference type="OrthoDB" id="5793213at2"/>
<dbReference type="Proteomes" id="UP000196138">
    <property type="component" value="Chromosome"/>
</dbReference>
<dbReference type="RefSeq" id="WP_087278200.1">
    <property type="nucleotide sequence ID" value="NZ_CP021455.1"/>
</dbReference>
<accession>A0A1Y0ELJ2</accession>
<evidence type="ECO:0000313" key="3">
    <source>
        <dbReference type="Proteomes" id="UP000196138"/>
    </source>
</evidence>
<protein>
    <recommendedName>
        <fullName evidence="1">VWFA domain-containing protein</fullName>
    </recommendedName>
</protein>
<dbReference type="InterPro" id="IPR002035">
    <property type="entry name" value="VWF_A"/>
</dbReference>
<dbReference type="AlphaFoldDB" id="A0A1Y0ELJ2"/>
<dbReference type="EMBL" id="CP021455">
    <property type="protein sequence ID" value="ARU04172.1"/>
    <property type="molecule type" value="Genomic_DNA"/>
</dbReference>
<dbReference type="InterPro" id="IPR036465">
    <property type="entry name" value="vWFA_dom_sf"/>
</dbReference>
<keyword evidence="3" id="KW-1185">Reference proteome</keyword>
<gene>
    <name evidence="2" type="ORF">CCO03_05310</name>
</gene>
<proteinExistence type="predicted"/>